<dbReference type="RefSeq" id="WP_048533140.1">
    <property type="nucleotide sequence ID" value="NZ_CATMKJ010000023.1"/>
</dbReference>
<reference evidence="1 2" key="1">
    <citation type="submission" date="2016-10" db="EMBL/GenBank/DDBJ databases">
        <authorList>
            <person name="Varghese N."/>
            <person name="Submissions S."/>
        </authorList>
    </citation>
    <scope>NUCLEOTIDE SEQUENCE [LARGE SCALE GENOMIC DNA]</scope>
    <source>
        <strain evidence="1 2">FF3</strain>
    </source>
</reference>
<accession>A0A975ZMS6</accession>
<dbReference type="InterPro" id="IPR036641">
    <property type="entry name" value="HPT_dom_sf"/>
</dbReference>
<evidence type="ECO:0000313" key="1">
    <source>
        <dbReference type="EMBL" id="SEJ20733.1"/>
    </source>
</evidence>
<keyword evidence="2" id="KW-1185">Reference proteome</keyword>
<organism evidence="1 2">
    <name type="scientific">Marinovum algicola</name>
    <dbReference type="NCBI Taxonomy" id="42444"/>
    <lineage>
        <taxon>Bacteria</taxon>
        <taxon>Pseudomonadati</taxon>
        <taxon>Pseudomonadota</taxon>
        <taxon>Alphaproteobacteria</taxon>
        <taxon>Rhodobacterales</taxon>
        <taxon>Roseobacteraceae</taxon>
        <taxon>Marinovum</taxon>
    </lineage>
</organism>
<gene>
    <name evidence="1" type="ORF">SAMN04487940_10453</name>
</gene>
<evidence type="ECO:0000313" key="2">
    <source>
        <dbReference type="Proteomes" id="UP000182932"/>
    </source>
</evidence>
<comment type="caution">
    <text evidence="1">The sequence shown here is derived from an EMBL/GenBank/DDBJ whole genome shotgun (WGS) entry which is preliminary data.</text>
</comment>
<dbReference type="Proteomes" id="UP000182932">
    <property type="component" value="Unassembled WGS sequence"/>
</dbReference>
<dbReference type="AlphaFoldDB" id="A0A975ZMS6"/>
<dbReference type="SUPFAM" id="SSF47226">
    <property type="entry name" value="Histidine-containing phosphotransfer domain, HPT domain"/>
    <property type="match status" value="1"/>
</dbReference>
<dbReference type="EMBL" id="FNYY01000004">
    <property type="protein sequence ID" value="SEJ20733.1"/>
    <property type="molecule type" value="Genomic_DNA"/>
</dbReference>
<sequence>MKVGTVERIGMLAYDEGVRLDQERIEDLYRRMGDAGAEDVVCRALEEIAVRMSYANKLHKRGDLAEMRKCLRSLSRIADQIGMVALSSVARDVCACIDQNDAVAMAATLSRLARTGDRSLTAIWDLQEFMM</sequence>
<name>A0A975ZMS6_9RHOB</name>
<dbReference type="GeneID" id="80817743"/>
<dbReference type="GO" id="GO:0000160">
    <property type="term" value="P:phosphorelay signal transduction system"/>
    <property type="evidence" value="ECO:0007669"/>
    <property type="project" value="InterPro"/>
</dbReference>
<proteinExistence type="predicted"/>
<protein>
    <submittedName>
        <fullName evidence="1">Uncharacterized protein</fullName>
    </submittedName>
</protein>